<protein>
    <submittedName>
        <fullName evidence="1">Uncharacterized protein</fullName>
    </submittedName>
</protein>
<dbReference type="EMBL" id="CP090894">
    <property type="protein sequence ID" value="ULT92967.1"/>
    <property type="molecule type" value="Genomic_DNA"/>
</dbReference>
<dbReference type="Proteomes" id="UP000827892">
    <property type="component" value="Chromosome IV"/>
</dbReference>
<evidence type="ECO:0000313" key="2">
    <source>
        <dbReference type="Proteomes" id="UP000827892"/>
    </source>
</evidence>
<dbReference type="AlphaFoldDB" id="A0AAE9A7Y7"/>
<organism evidence="1 2">
    <name type="scientific">Caenorhabditis briggsae</name>
    <dbReference type="NCBI Taxonomy" id="6238"/>
    <lineage>
        <taxon>Eukaryota</taxon>
        <taxon>Metazoa</taxon>
        <taxon>Ecdysozoa</taxon>
        <taxon>Nematoda</taxon>
        <taxon>Chromadorea</taxon>
        <taxon>Rhabditida</taxon>
        <taxon>Rhabditina</taxon>
        <taxon>Rhabditomorpha</taxon>
        <taxon>Rhabditoidea</taxon>
        <taxon>Rhabditidae</taxon>
        <taxon>Peloderinae</taxon>
        <taxon>Caenorhabditis</taxon>
    </lineage>
</organism>
<proteinExistence type="predicted"/>
<sequence>MRGEKGKERKRVYTPFIFRNICCLPVCRDIFDFGVTKLQKMLTGTTNPNLDDFGWSTFVFGKRNSHSTADFKINI</sequence>
<name>A0AAE9A7Y7_CAEBR</name>
<accession>A0AAE9A7Y7</accession>
<reference evidence="1 2" key="1">
    <citation type="submission" date="2022-05" db="EMBL/GenBank/DDBJ databases">
        <title>Chromosome-level reference genomes for two strains of Caenorhabditis briggsae: an improved platform for comparative genomics.</title>
        <authorList>
            <person name="Stevens L."/>
            <person name="Andersen E.C."/>
        </authorList>
    </citation>
    <scope>NUCLEOTIDE SEQUENCE [LARGE SCALE GENOMIC DNA]</scope>
    <source>
        <strain evidence="1">QX1410_ONT</strain>
        <tissue evidence="1">Whole-organism</tissue>
    </source>
</reference>
<evidence type="ECO:0000313" key="1">
    <source>
        <dbReference type="EMBL" id="ULT92967.1"/>
    </source>
</evidence>
<gene>
    <name evidence="1" type="ORF">L3Y34_002860</name>
</gene>